<dbReference type="EMBL" id="RBZP01000014">
    <property type="protein sequence ID" value="RKQ31256.1"/>
    <property type="molecule type" value="Genomic_DNA"/>
</dbReference>
<organism evidence="2 3">
    <name type="scientific">Oceanobacillus halophilus</name>
    <dbReference type="NCBI Taxonomy" id="930130"/>
    <lineage>
        <taxon>Bacteria</taxon>
        <taxon>Bacillati</taxon>
        <taxon>Bacillota</taxon>
        <taxon>Bacilli</taxon>
        <taxon>Bacillales</taxon>
        <taxon>Bacillaceae</taxon>
        <taxon>Oceanobacillus</taxon>
    </lineage>
</organism>
<comment type="caution">
    <text evidence="2">The sequence shown here is derived from an EMBL/GenBank/DDBJ whole genome shotgun (WGS) entry which is preliminary data.</text>
</comment>
<name>A0A494ZX21_9BACI</name>
<accession>A0A494ZX21</accession>
<sequence>MPNIWTHILFSEDVVDAVNQPFLTSHNESYLKLGAQGPDPFFYYNFWPWIKEEPVHQVGMDLHTKHCGEFIMDLIREAKEKSKCVQAFVVGFLTHHILDRNTHPFVHYFAGYEGSNHQRLEIIIDTLMMDKYHRIKTWKSQVYKEVDIGSKLDEDIIKLLHTTIKKYYPNQTRASTKYIQKAYRDMILALKLLSDPHGWKNKILRTFVSPYSHQPIKNNKDYLNLNHETWYHSATQEPLNESFIDLYEKSRIEAIEILTEIINYWRSNDKISLQKLQKLIDNISYDTGKPLALELENKYCQPIV</sequence>
<dbReference type="InterPro" id="IPR029002">
    <property type="entry name" value="PLPC/GPLD1"/>
</dbReference>
<dbReference type="OrthoDB" id="9810528at2"/>
<evidence type="ECO:0000313" key="3">
    <source>
        <dbReference type="Proteomes" id="UP000269301"/>
    </source>
</evidence>
<keyword evidence="3" id="KW-1185">Reference proteome</keyword>
<protein>
    <recommendedName>
        <fullName evidence="1">Phospholipase C/D domain-containing protein</fullName>
    </recommendedName>
</protein>
<evidence type="ECO:0000313" key="2">
    <source>
        <dbReference type="EMBL" id="RKQ31256.1"/>
    </source>
</evidence>
<dbReference type="Pfam" id="PF00882">
    <property type="entry name" value="Zn_dep_PLPC"/>
    <property type="match status" value="1"/>
</dbReference>
<dbReference type="Proteomes" id="UP000269301">
    <property type="component" value="Unassembled WGS sequence"/>
</dbReference>
<evidence type="ECO:0000259" key="1">
    <source>
        <dbReference type="Pfam" id="PF00882"/>
    </source>
</evidence>
<gene>
    <name evidence="2" type="ORF">D8M06_14375</name>
</gene>
<dbReference type="AlphaFoldDB" id="A0A494ZX21"/>
<proteinExistence type="predicted"/>
<feature type="domain" description="Phospholipase C/D" evidence="1">
    <location>
        <begin position="6"/>
        <end position="157"/>
    </location>
</feature>
<reference evidence="2 3" key="1">
    <citation type="journal article" date="2016" name="Int. J. Syst. Evol. Microbiol.">
        <title>Oceanobacillus halophilus sp. nov., a novel moderately halophilic bacterium from a hypersaline lake.</title>
        <authorList>
            <person name="Amoozegar M.A."/>
            <person name="Bagheri M."/>
            <person name="Makhdoumi A."/>
            <person name="Nikou M.M."/>
            <person name="Fazeli S.A.S."/>
            <person name="Schumann P."/>
            <person name="Sproer C."/>
            <person name="Sanchez-Porro C."/>
            <person name="Ventosa A."/>
        </authorList>
    </citation>
    <scope>NUCLEOTIDE SEQUENCE [LARGE SCALE GENOMIC DNA]</scope>
    <source>
        <strain evidence="2 3">DSM 23996</strain>
    </source>
</reference>
<dbReference type="RefSeq" id="WP_121205104.1">
    <property type="nucleotide sequence ID" value="NZ_RBZP01000014.1"/>
</dbReference>